<dbReference type="AlphaFoldDB" id="A0A1I7X5L4"/>
<keyword evidence="2" id="KW-1185">Reference proteome</keyword>
<sequence length="54" mass="6173">MATRQNTQRWKKISGGDFTGDLIPATTLFPCFIFYAIKLAYNLRVSKALRKAIH</sequence>
<evidence type="ECO:0000313" key="3">
    <source>
        <dbReference type="WBParaSite" id="Hba_12894"/>
    </source>
</evidence>
<evidence type="ECO:0000313" key="2">
    <source>
        <dbReference type="Proteomes" id="UP000095283"/>
    </source>
</evidence>
<feature type="transmembrane region" description="Helical" evidence="1">
    <location>
        <begin position="22"/>
        <end position="41"/>
    </location>
</feature>
<keyword evidence="1" id="KW-0472">Membrane</keyword>
<dbReference type="WBParaSite" id="Hba_12894">
    <property type="protein sequence ID" value="Hba_12894"/>
    <property type="gene ID" value="Hba_12894"/>
</dbReference>
<name>A0A1I7X5L4_HETBA</name>
<organism evidence="2 3">
    <name type="scientific">Heterorhabditis bacteriophora</name>
    <name type="common">Entomopathogenic nematode worm</name>
    <dbReference type="NCBI Taxonomy" id="37862"/>
    <lineage>
        <taxon>Eukaryota</taxon>
        <taxon>Metazoa</taxon>
        <taxon>Ecdysozoa</taxon>
        <taxon>Nematoda</taxon>
        <taxon>Chromadorea</taxon>
        <taxon>Rhabditida</taxon>
        <taxon>Rhabditina</taxon>
        <taxon>Rhabditomorpha</taxon>
        <taxon>Strongyloidea</taxon>
        <taxon>Heterorhabditidae</taxon>
        <taxon>Heterorhabditis</taxon>
    </lineage>
</organism>
<evidence type="ECO:0000256" key="1">
    <source>
        <dbReference type="SAM" id="Phobius"/>
    </source>
</evidence>
<dbReference type="Proteomes" id="UP000095283">
    <property type="component" value="Unplaced"/>
</dbReference>
<keyword evidence="1" id="KW-1133">Transmembrane helix</keyword>
<keyword evidence="1" id="KW-0812">Transmembrane</keyword>
<accession>A0A1I7X5L4</accession>
<protein>
    <submittedName>
        <fullName evidence="3">Uncharacterized protein</fullName>
    </submittedName>
</protein>
<proteinExistence type="predicted"/>
<reference evidence="3" key="1">
    <citation type="submission" date="2016-11" db="UniProtKB">
        <authorList>
            <consortium name="WormBaseParasite"/>
        </authorList>
    </citation>
    <scope>IDENTIFICATION</scope>
</reference>